<protein>
    <submittedName>
        <fullName evidence="2">LADA_0H14840g1_1</fullName>
    </submittedName>
</protein>
<dbReference type="Gene3D" id="3.40.50.720">
    <property type="entry name" value="NAD(P)-binding Rossmann-like Domain"/>
    <property type="match status" value="1"/>
</dbReference>
<proteinExistence type="predicted"/>
<name>A0A1G4K4R4_9SACH</name>
<dbReference type="PANTHER" id="PTHR33303:SF2">
    <property type="entry name" value="COA-BINDING DOMAIN-CONTAINING PROTEIN"/>
    <property type="match status" value="1"/>
</dbReference>
<dbReference type="SUPFAM" id="SSF51735">
    <property type="entry name" value="NAD(P)-binding Rossmann-fold domains"/>
    <property type="match status" value="1"/>
</dbReference>
<dbReference type="InterPro" id="IPR036291">
    <property type="entry name" value="NAD(P)-bd_dom_sf"/>
</dbReference>
<accession>A0A1G4K4R4</accession>
<dbReference type="AlphaFoldDB" id="A0A1G4K4R4"/>
<organism evidence="2 3">
    <name type="scientific">Lachancea dasiensis</name>
    <dbReference type="NCBI Taxonomy" id="1072105"/>
    <lineage>
        <taxon>Eukaryota</taxon>
        <taxon>Fungi</taxon>
        <taxon>Dikarya</taxon>
        <taxon>Ascomycota</taxon>
        <taxon>Saccharomycotina</taxon>
        <taxon>Saccharomycetes</taxon>
        <taxon>Saccharomycetales</taxon>
        <taxon>Saccharomycetaceae</taxon>
        <taxon>Lachancea</taxon>
    </lineage>
</organism>
<evidence type="ECO:0000313" key="3">
    <source>
        <dbReference type="Proteomes" id="UP000190274"/>
    </source>
</evidence>
<gene>
    <name evidence="2" type="ORF">LADA_0H14840G</name>
</gene>
<dbReference type="OrthoDB" id="5138418at2759"/>
<keyword evidence="3" id="KW-1185">Reference proteome</keyword>
<dbReference type="PANTHER" id="PTHR33303">
    <property type="entry name" value="CYTOPLASMIC PROTEIN-RELATED"/>
    <property type="match status" value="1"/>
</dbReference>
<dbReference type="EMBL" id="LT598461">
    <property type="protein sequence ID" value="SCU98702.1"/>
    <property type="molecule type" value="Genomic_DNA"/>
</dbReference>
<dbReference type="Proteomes" id="UP000190274">
    <property type="component" value="Chromosome H"/>
</dbReference>
<evidence type="ECO:0000313" key="2">
    <source>
        <dbReference type="EMBL" id="SCU98702.1"/>
    </source>
</evidence>
<dbReference type="STRING" id="1266660.A0A1G4K4R4"/>
<evidence type="ECO:0000259" key="1">
    <source>
        <dbReference type="Pfam" id="PF13380"/>
    </source>
</evidence>
<sequence length="165" mass="18423">MVKQQLSSFFGPHRLYFVCGKVYKDLSYANQIVHWFVQRKLPVVPITPTGGYVDLTTDSQTRNRSSLRKLPIYKNVAEGLGSFADRSAIDGISVCFVTPPAITLSILQQLDTVQTPIKSVWFQPGSWDMQCVNWAEQELKIDAPHIINDCILVNGAAYFVGSELG</sequence>
<dbReference type="InterPro" id="IPR003781">
    <property type="entry name" value="CoA-bd"/>
</dbReference>
<feature type="domain" description="CoA-binding" evidence="1">
    <location>
        <begin position="16"/>
        <end position="155"/>
    </location>
</feature>
<dbReference type="Pfam" id="PF13380">
    <property type="entry name" value="CoA_binding_2"/>
    <property type="match status" value="1"/>
</dbReference>
<reference evidence="2 3" key="1">
    <citation type="submission" date="2016-03" db="EMBL/GenBank/DDBJ databases">
        <authorList>
            <person name="Devillers H."/>
        </authorList>
    </citation>
    <scope>NUCLEOTIDE SEQUENCE [LARGE SCALE GENOMIC DNA]</scope>
    <source>
        <strain evidence="2">CBS 10888</strain>
    </source>
</reference>